<keyword evidence="5" id="KW-0677">Repeat</keyword>
<evidence type="ECO:0000256" key="5">
    <source>
        <dbReference type="ARBA" id="ARBA00022737"/>
    </source>
</evidence>
<dbReference type="AlphaFoldDB" id="A0A6D2HX55"/>
<dbReference type="Pfam" id="PF13921">
    <property type="entry name" value="Myb_DNA-bind_6"/>
    <property type="match status" value="1"/>
</dbReference>
<evidence type="ECO:0000256" key="1">
    <source>
        <dbReference type="ARBA" id="ARBA00004123"/>
    </source>
</evidence>
<feature type="domain" description="Myb-like" evidence="10">
    <location>
        <begin position="54"/>
        <end position="103"/>
    </location>
</feature>
<dbReference type="InterPro" id="IPR017930">
    <property type="entry name" value="Myb_dom"/>
</dbReference>
<dbReference type="InterPro" id="IPR047242">
    <property type="entry name" value="CDC5L/Cef1"/>
</dbReference>
<dbReference type="SMART" id="SM00717">
    <property type="entry name" value="SANT"/>
    <property type="match status" value="2"/>
</dbReference>
<keyword evidence="13" id="KW-1185">Reference proteome</keyword>
<feature type="compositionally biased region" description="Polar residues" evidence="9">
    <location>
        <begin position="193"/>
        <end position="202"/>
    </location>
</feature>
<dbReference type="OrthoDB" id="1410009at2759"/>
<dbReference type="PANTHER" id="PTHR45885:SF1">
    <property type="entry name" value="CELL DIVISION CYCLE 5-LIKE PROTEIN"/>
    <property type="match status" value="1"/>
</dbReference>
<evidence type="ECO:0000313" key="13">
    <source>
        <dbReference type="Proteomes" id="UP000467841"/>
    </source>
</evidence>
<name>A0A6D2HX55_9BRAS</name>
<evidence type="ECO:0000256" key="3">
    <source>
        <dbReference type="ARBA" id="ARBA00022664"/>
    </source>
</evidence>
<dbReference type="GO" id="GO:0005681">
    <property type="term" value="C:spliceosomal complex"/>
    <property type="evidence" value="ECO:0007669"/>
    <property type="project" value="UniProtKB-KW"/>
</dbReference>
<keyword evidence="7" id="KW-0508">mRNA splicing</keyword>
<dbReference type="InterPro" id="IPR001005">
    <property type="entry name" value="SANT/Myb"/>
</dbReference>
<evidence type="ECO:0008006" key="14">
    <source>
        <dbReference type="Google" id="ProtNLM"/>
    </source>
</evidence>
<dbReference type="InterPro" id="IPR009057">
    <property type="entry name" value="Homeodomain-like_sf"/>
</dbReference>
<dbReference type="PROSITE" id="PS50090">
    <property type="entry name" value="MYB_LIKE"/>
    <property type="match status" value="2"/>
</dbReference>
<reference evidence="12" key="1">
    <citation type="submission" date="2020-01" db="EMBL/GenBank/DDBJ databases">
        <authorList>
            <person name="Mishra B."/>
        </authorList>
    </citation>
    <scope>NUCLEOTIDE SEQUENCE [LARGE SCALE GENOMIC DNA]</scope>
</reference>
<evidence type="ECO:0000256" key="6">
    <source>
        <dbReference type="ARBA" id="ARBA00023125"/>
    </source>
</evidence>
<evidence type="ECO:0000256" key="8">
    <source>
        <dbReference type="ARBA" id="ARBA00023242"/>
    </source>
</evidence>
<keyword evidence="6" id="KW-0238">DNA-binding</keyword>
<sequence>MRIMRKGGVWKIKEDEILKAAVMKYGKNQWVRISSLLDRKSPKQCQSRWYDWIDPAVKNATWSNEEDEKLLHFAKLIPTQWRSIASTMGRTRFQCLERYLKVLDVRHRTRKTKGIDCKARAEVEALLRKPDAAAAALQATNLNDPEAVRKRSNMSLPPPQKMTADNELDMENMGYASDFLLAENEEQTELSAATKMSDTPSMTPADGGLTPRDGSAFALATKDMGLHEKARISGLTAEESAEESEESGEDNLKLTQTLAMATKETKTLKSKVDRKFIQSLRLGKGVSLDLTTDDDNVLVTITPQSSVLTKKNEGD</sequence>
<feature type="region of interest" description="Disordered" evidence="9">
    <location>
        <begin position="193"/>
        <end position="215"/>
    </location>
</feature>
<gene>
    <name evidence="12" type="ORF">MERR_LOCUS8058</name>
</gene>
<dbReference type="PANTHER" id="PTHR45885">
    <property type="entry name" value="CELL DIVISION CYCLE 5-LIKE PROTEIN"/>
    <property type="match status" value="1"/>
</dbReference>
<dbReference type="CDD" id="cd11659">
    <property type="entry name" value="SANT_CDC5_II"/>
    <property type="match status" value="1"/>
</dbReference>
<evidence type="ECO:0000256" key="4">
    <source>
        <dbReference type="ARBA" id="ARBA00022728"/>
    </source>
</evidence>
<accession>A0A6D2HX55</accession>
<keyword evidence="8" id="KW-0539">Nucleus</keyword>
<keyword evidence="3" id="KW-0507">mRNA processing</keyword>
<dbReference type="GO" id="GO:0003677">
    <property type="term" value="F:DNA binding"/>
    <property type="evidence" value="ECO:0007669"/>
    <property type="project" value="UniProtKB-KW"/>
</dbReference>
<dbReference type="InterPro" id="IPR047240">
    <property type="entry name" value="SANT_CDC5L_II"/>
</dbReference>
<evidence type="ECO:0000313" key="12">
    <source>
        <dbReference type="EMBL" id="CAA7020823.1"/>
    </source>
</evidence>
<dbReference type="GO" id="GO:0000398">
    <property type="term" value="P:mRNA splicing, via spliceosome"/>
    <property type="evidence" value="ECO:0007669"/>
    <property type="project" value="InterPro"/>
</dbReference>
<comment type="similarity">
    <text evidence="2">Belongs to the CEF1 family.</text>
</comment>
<dbReference type="SUPFAM" id="SSF46689">
    <property type="entry name" value="Homeodomain-like"/>
    <property type="match status" value="1"/>
</dbReference>
<dbReference type="CDD" id="cd00167">
    <property type="entry name" value="SANT"/>
    <property type="match status" value="1"/>
</dbReference>
<comment type="subcellular location">
    <subcellularLocation>
        <location evidence="1">Nucleus</location>
    </subcellularLocation>
</comment>
<feature type="domain" description="HTH myb-type" evidence="11">
    <location>
        <begin position="58"/>
        <end position="107"/>
    </location>
</feature>
<organism evidence="12 13">
    <name type="scientific">Microthlaspi erraticum</name>
    <dbReference type="NCBI Taxonomy" id="1685480"/>
    <lineage>
        <taxon>Eukaryota</taxon>
        <taxon>Viridiplantae</taxon>
        <taxon>Streptophyta</taxon>
        <taxon>Embryophyta</taxon>
        <taxon>Tracheophyta</taxon>
        <taxon>Spermatophyta</taxon>
        <taxon>Magnoliopsida</taxon>
        <taxon>eudicotyledons</taxon>
        <taxon>Gunneridae</taxon>
        <taxon>Pentapetalae</taxon>
        <taxon>rosids</taxon>
        <taxon>malvids</taxon>
        <taxon>Brassicales</taxon>
        <taxon>Brassicaceae</taxon>
        <taxon>Coluteocarpeae</taxon>
        <taxon>Microthlaspi</taxon>
    </lineage>
</organism>
<keyword evidence="4" id="KW-0747">Spliceosome</keyword>
<proteinExistence type="inferred from homology"/>
<evidence type="ECO:0000259" key="10">
    <source>
        <dbReference type="PROSITE" id="PS50090"/>
    </source>
</evidence>
<feature type="domain" description="HTH myb-type" evidence="11">
    <location>
        <begin position="2"/>
        <end position="57"/>
    </location>
</feature>
<dbReference type="GO" id="GO:0000974">
    <property type="term" value="C:Prp19 complex"/>
    <property type="evidence" value="ECO:0007669"/>
    <property type="project" value="InterPro"/>
</dbReference>
<dbReference type="Gene3D" id="1.10.10.60">
    <property type="entry name" value="Homeodomain-like"/>
    <property type="match status" value="2"/>
</dbReference>
<feature type="domain" description="Myb-like" evidence="10">
    <location>
        <begin position="2"/>
        <end position="53"/>
    </location>
</feature>
<protein>
    <recommendedName>
        <fullName evidence="14">HTH myb-type domain-containing protein</fullName>
    </recommendedName>
</protein>
<evidence type="ECO:0000259" key="11">
    <source>
        <dbReference type="PROSITE" id="PS51294"/>
    </source>
</evidence>
<comment type="caution">
    <text evidence="12">The sequence shown here is derived from an EMBL/GenBank/DDBJ whole genome shotgun (WGS) entry which is preliminary data.</text>
</comment>
<evidence type="ECO:0000256" key="9">
    <source>
        <dbReference type="SAM" id="MobiDB-lite"/>
    </source>
</evidence>
<dbReference type="PROSITE" id="PS51294">
    <property type="entry name" value="HTH_MYB"/>
    <property type="match status" value="2"/>
</dbReference>
<evidence type="ECO:0000256" key="2">
    <source>
        <dbReference type="ARBA" id="ARBA00010506"/>
    </source>
</evidence>
<dbReference type="EMBL" id="CACVBM020000555">
    <property type="protein sequence ID" value="CAA7020823.1"/>
    <property type="molecule type" value="Genomic_DNA"/>
</dbReference>
<dbReference type="Proteomes" id="UP000467841">
    <property type="component" value="Unassembled WGS sequence"/>
</dbReference>
<evidence type="ECO:0000256" key="7">
    <source>
        <dbReference type="ARBA" id="ARBA00023187"/>
    </source>
</evidence>